<dbReference type="GO" id="GO:0005634">
    <property type="term" value="C:nucleus"/>
    <property type="evidence" value="ECO:0007669"/>
    <property type="project" value="TreeGrafter"/>
</dbReference>
<dbReference type="OrthoDB" id="2250022at2759"/>
<organism evidence="5">
    <name type="scientific">Soboliphyme baturini</name>
    <dbReference type="NCBI Taxonomy" id="241478"/>
    <lineage>
        <taxon>Eukaryota</taxon>
        <taxon>Metazoa</taxon>
        <taxon>Ecdysozoa</taxon>
        <taxon>Nematoda</taxon>
        <taxon>Enoplea</taxon>
        <taxon>Dorylaimia</taxon>
        <taxon>Dioctophymatida</taxon>
        <taxon>Dioctophymatoidea</taxon>
        <taxon>Soboliphymatidae</taxon>
        <taxon>Soboliphyme</taxon>
    </lineage>
</organism>
<dbReference type="GO" id="GO:0004674">
    <property type="term" value="F:protein serine/threonine kinase activity"/>
    <property type="evidence" value="ECO:0007669"/>
    <property type="project" value="UniProtKB-KW"/>
</dbReference>
<dbReference type="GO" id="GO:0031932">
    <property type="term" value="C:TORC2 complex"/>
    <property type="evidence" value="ECO:0007669"/>
    <property type="project" value="TreeGrafter"/>
</dbReference>
<protein>
    <recommendedName>
        <fullName evidence="1">Serine/threonine-protein kinase TOR</fullName>
        <ecNumber evidence="1">2.7.11.1</ecNumber>
    </recommendedName>
</protein>
<dbReference type="SMART" id="SM01346">
    <property type="entry name" value="DUF3385"/>
    <property type="match status" value="1"/>
</dbReference>
<keyword evidence="4" id="KW-1185">Reference proteome</keyword>
<dbReference type="WBParaSite" id="SBAD_0000659801-mRNA-1">
    <property type="protein sequence ID" value="SBAD_0000659801-mRNA-1"/>
    <property type="gene ID" value="SBAD_0000659801"/>
</dbReference>
<dbReference type="InterPro" id="IPR011989">
    <property type="entry name" value="ARM-like"/>
</dbReference>
<dbReference type="PANTHER" id="PTHR11139:SF9">
    <property type="entry name" value="SERINE_THREONINE-PROTEIN KINASE MTOR"/>
    <property type="match status" value="1"/>
</dbReference>
<name>A0A183IRV4_9BILA</name>
<dbReference type="InterPro" id="IPR024585">
    <property type="entry name" value="mTOR_dom"/>
</dbReference>
<keyword evidence="1" id="KW-0067">ATP-binding</keyword>
<evidence type="ECO:0000256" key="1">
    <source>
        <dbReference type="RuleBase" id="RU364109"/>
    </source>
</evidence>
<evidence type="ECO:0000313" key="3">
    <source>
        <dbReference type="EMBL" id="VDP09821.1"/>
    </source>
</evidence>
<feature type="domain" description="Serine/threonine-protein kinase mTOR" evidence="2">
    <location>
        <begin position="743"/>
        <end position="916"/>
    </location>
</feature>
<accession>A0A183IRV4</accession>
<comment type="similarity">
    <text evidence="1">Belongs to the PI3/PI4-kinase family.</text>
</comment>
<keyword evidence="1" id="KW-0723">Serine/threonine-protein kinase</keyword>
<evidence type="ECO:0000313" key="4">
    <source>
        <dbReference type="Proteomes" id="UP000270296"/>
    </source>
</evidence>
<dbReference type="Pfam" id="PF13513">
    <property type="entry name" value="HEAT_EZ"/>
    <property type="match status" value="1"/>
</dbReference>
<evidence type="ECO:0000259" key="2">
    <source>
        <dbReference type="SMART" id="SM01346"/>
    </source>
</evidence>
<dbReference type="Proteomes" id="UP000270296">
    <property type="component" value="Unassembled WGS sequence"/>
</dbReference>
<proteinExistence type="inferred from homology"/>
<reference evidence="3 4" key="2">
    <citation type="submission" date="2018-11" db="EMBL/GenBank/DDBJ databases">
        <authorList>
            <consortium name="Pathogen Informatics"/>
        </authorList>
    </citation>
    <scope>NUCLEOTIDE SEQUENCE [LARGE SCALE GENOMIC DNA]</scope>
</reference>
<dbReference type="GO" id="GO:0005524">
    <property type="term" value="F:ATP binding"/>
    <property type="evidence" value="ECO:0007669"/>
    <property type="project" value="UniProtKB-KW"/>
</dbReference>
<dbReference type="GO" id="GO:0038202">
    <property type="term" value="P:TORC1 signaling"/>
    <property type="evidence" value="ECO:0007669"/>
    <property type="project" value="TreeGrafter"/>
</dbReference>
<dbReference type="InterPro" id="IPR050517">
    <property type="entry name" value="DDR_Repair_Kinase"/>
</dbReference>
<dbReference type="EC" id="2.7.11.1" evidence="1"/>
<dbReference type="InterPro" id="IPR016024">
    <property type="entry name" value="ARM-type_fold"/>
</dbReference>
<dbReference type="PANTHER" id="PTHR11139">
    <property type="entry name" value="ATAXIA TELANGIECTASIA MUTATED ATM -RELATED"/>
    <property type="match status" value="1"/>
</dbReference>
<dbReference type="SUPFAM" id="SSF48371">
    <property type="entry name" value="ARM repeat"/>
    <property type="match status" value="1"/>
</dbReference>
<gene>
    <name evidence="3" type="ORF">SBAD_LOCUS6351</name>
</gene>
<dbReference type="EMBL" id="UZAM01009679">
    <property type="protein sequence ID" value="VDP09821.1"/>
    <property type="molecule type" value="Genomic_DNA"/>
</dbReference>
<dbReference type="GO" id="GO:0016242">
    <property type="term" value="P:negative regulation of macroautophagy"/>
    <property type="evidence" value="ECO:0007669"/>
    <property type="project" value="TreeGrafter"/>
</dbReference>
<dbReference type="Gene3D" id="1.25.10.10">
    <property type="entry name" value="Leucine-rich Repeat Variant"/>
    <property type="match status" value="3"/>
</dbReference>
<keyword evidence="1" id="KW-0547">Nucleotide-binding</keyword>
<evidence type="ECO:0000313" key="5">
    <source>
        <dbReference type="WBParaSite" id="SBAD_0000659801-mRNA-1"/>
    </source>
</evidence>
<reference evidence="5" key="1">
    <citation type="submission" date="2016-06" db="UniProtKB">
        <authorList>
            <consortium name="WormBaseParasite"/>
        </authorList>
    </citation>
    <scope>IDENTIFICATION</scope>
</reference>
<keyword evidence="1" id="KW-0808">Transferase</keyword>
<sequence>MSAITAAVDDYVSRLKCRSDEQRVQAAQELSRFVSYDLKEVPPEATQLFYEKFDRALFELAYSQESSDMKAAIFIIVCLAKDERNVDTARLIRHANYLRNMLPSTDASVMEMAARAGGYMALWSSGLYASEYLDFEMKCAFEWLQATNADKSDLKRLAAVLILKELADVTPTFFFQHVSAFFDCIFGAIKDSRASTRENAVSALRAALVVTSQRETEQQQKDYFYKLCYEEALHCFNEAKTAQHIVAEDRMHSGLLIVNELLRSANVEWESRLNGNYVTSLFKPLAISSVPASNQRDTDDVISRLVAPFNVVLFESKTCRTQVSENYDEICMGVLRCRSAKSIYNMNIILQLIPRLVAFNVAAFDAKRNAQYEASLFKFIALMTRALKQDAEPQLRHLIEPMLSSGLSTSLISALLEIAECMPSLNMDIQDGLLRQLYQVLLRCPVPSKLLPPPLLEAPQMPMTITDPVPVTLALKVLNSFTFQTHSLEVFLKHVSEGYLNCVHVDVRLESVRCIAHILVPFVENFAKVRVIQDHLPLLRLIGDVLTRLVTAGVTDQEKIIRLTVLKSMSENELFYPHLAQAELLQLLSLALQDEDYEIRELVVSLVCRLSGINPALVMPTLRRVLLQIYSALMYSGLSRSEEQSARLFTQLAGGAPKFMKPYMQSAYEILIPKLKSSSQSDVVISTLNAIGELANIVSAELPKQLKVLMPILIEFLQDSSSYQKRKMTVWTLGKIVESTGYVMKPFQEFPELLGILLRFLKTEQMREIRREVRPTIRVLGFIGALDPYKQKVYSGAVDTAANSTGLALSMPDVKDIKDPKQEITQWFHWERCSLEEYYPALALVNLMSILSDASLSQHHTIVVNAALLIFKALNLKCLPFMDQVIPNFIKVIRTSDLNMRMFLFQQLGVLTSVVKQHIKPYLKEIFDLIKEFWSPDAPIRLTIIMLVEQLAMALGSEFKPYVAEIIPPMLRVFVHDSSDGLGVTAKLLDAFQATALVLEPYFHLILPPMLKLFYRPNVPLIVRKLAIDTVDILGENMSLSSYASRIMQAVIRALDLVPELHVNAMNLICTLVIHMGSGFLVFRTVVDSAMTRNHIVLPRYEALINRVLQGVSVDPLKDVYYRKKIRERHERIVREQLMAETELKNAPCNYMCLQKAWDVSRCVSKDDWIDWLNRFSIELLKESPFPALRACHSVAQNYYPLARRVDLFNPAFASCWTELPDNYQNELTMSLQQALSCDGSPEITQTILNLAEFLDHSDKGALPVDSKLLGRKAIETRAYAKALRYEENEFLHEGTPEILESLISINNMLQLQEASIGVVEYARKKDIKVSIKERWYEKLHDWEKALDAYERKQEMNANDMELTLGRMRCLEALGDW</sequence>
<dbReference type="GO" id="GO:0005737">
    <property type="term" value="C:cytoplasm"/>
    <property type="evidence" value="ECO:0007669"/>
    <property type="project" value="TreeGrafter"/>
</dbReference>
<dbReference type="GO" id="GO:0031931">
    <property type="term" value="C:TORC1 complex"/>
    <property type="evidence" value="ECO:0007669"/>
    <property type="project" value="TreeGrafter"/>
</dbReference>
<dbReference type="Pfam" id="PF11865">
    <property type="entry name" value="mTOR_dom"/>
    <property type="match status" value="1"/>
</dbReference>
<keyword evidence="1" id="KW-0418">Kinase</keyword>
<comment type="catalytic activity">
    <reaction evidence="1">
        <text>L-threonyl-[protein] + ATP = O-phospho-L-threonyl-[protein] + ADP + H(+)</text>
        <dbReference type="Rhea" id="RHEA:46608"/>
        <dbReference type="Rhea" id="RHEA-COMP:11060"/>
        <dbReference type="Rhea" id="RHEA-COMP:11605"/>
        <dbReference type="ChEBI" id="CHEBI:15378"/>
        <dbReference type="ChEBI" id="CHEBI:30013"/>
        <dbReference type="ChEBI" id="CHEBI:30616"/>
        <dbReference type="ChEBI" id="CHEBI:61977"/>
        <dbReference type="ChEBI" id="CHEBI:456216"/>
        <dbReference type="EC" id="2.7.11.1"/>
    </reaction>
</comment>